<reference evidence="8" key="1">
    <citation type="submission" date="2015-07" db="EMBL/GenBank/DDBJ databases">
        <title>Genome Of Nitrogen-Fixing Cyanobacterium Nostoc piscinale CENA21 From Solimoes/Amazon River Floodplain Sediments And Comparative Genomics To Uncover Biosynthetic Natural Products Potential.</title>
        <authorList>
            <person name="Leao T.F."/>
            <person name="Leao P.N."/>
            <person name="Guimaraes P.I."/>
            <person name="de Melo A.G.C."/>
            <person name="Ramos R.T.J."/>
            <person name="Silva A."/>
            <person name="Fiore M.F."/>
            <person name="Schneider M.P.C."/>
        </authorList>
    </citation>
    <scope>NUCLEOTIDE SEQUENCE [LARGE SCALE GENOMIC DNA]</scope>
    <source>
        <strain evidence="8">CENA21</strain>
    </source>
</reference>
<proteinExistence type="inferred from homology"/>
<dbReference type="PATRIC" id="fig|224013.5.peg.975"/>
<keyword evidence="5 6" id="KW-0472">Membrane</keyword>
<organism evidence="7 8">
    <name type="scientific">Nostoc piscinale CENA21</name>
    <dbReference type="NCBI Taxonomy" id="224013"/>
    <lineage>
        <taxon>Bacteria</taxon>
        <taxon>Bacillati</taxon>
        <taxon>Cyanobacteriota</taxon>
        <taxon>Cyanophyceae</taxon>
        <taxon>Nostocales</taxon>
        <taxon>Nostocaceae</taxon>
        <taxon>Nostoc</taxon>
    </lineage>
</organism>
<evidence type="ECO:0000313" key="8">
    <source>
        <dbReference type="Proteomes" id="UP000062645"/>
    </source>
</evidence>
<dbReference type="InterPro" id="IPR004307">
    <property type="entry name" value="TspO_MBR"/>
</dbReference>
<evidence type="ECO:0000256" key="2">
    <source>
        <dbReference type="ARBA" id="ARBA00007524"/>
    </source>
</evidence>
<dbReference type="GO" id="GO:0016020">
    <property type="term" value="C:membrane"/>
    <property type="evidence" value="ECO:0007669"/>
    <property type="project" value="UniProtKB-SubCell"/>
</dbReference>
<dbReference type="Proteomes" id="UP000062645">
    <property type="component" value="Chromosome"/>
</dbReference>
<dbReference type="PIRSF" id="PIRSF005859">
    <property type="entry name" value="PBR"/>
    <property type="match status" value="1"/>
</dbReference>
<dbReference type="CDD" id="cd15904">
    <property type="entry name" value="TSPO_MBR"/>
    <property type="match status" value="1"/>
</dbReference>
<evidence type="ECO:0000256" key="4">
    <source>
        <dbReference type="ARBA" id="ARBA00022989"/>
    </source>
</evidence>
<keyword evidence="4 6" id="KW-1133">Transmembrane helix</keyword>
<evidence type="ECO:0000313" key="7">
    <source>
        <dbReference type="EMBL" id="ALF52211.1"/>
    </source>
</evidence>
<comment type="subcellular location">
    <subcellularLocation>
        <location evidence="1">Membrane</location>
        <topology evidence="1">Multi-pass membrane protein</topology>
    </subcellularLocation>
</comment>
<dbReference type="AlphaFoldDB" id="A0A0M4TI89"/>
<feature type="transmembrane region" description="Helical" evidence="6">
    <location>
        <begin position="74"/>
        <end position="95"/>
    </location>
</feature>
<dbReference type="OrthoDB" id="529996at2"/>
<dbReference type="PANTHER" id="PTHR10057:SF0">
    <property type="entry name" value="TRANSLOCATOR PROTEIN"/>
    <property type="match status" value="1"/>
</dbReference>
<gene>
    <name evidence="7" type="ORF">ACX27_04055</name>
</gene>
<dbReference type="PANTHER" id="PTHR10057">
    <property type="entry name" value="PERIPHERAL-TYPE BENZODIAZEPINE RECEPTOR"/>
    <property type="match status" value="1"/>
</dbReference>
<keyword evidence="3 6" id="KW-0812">Transmembrane</keyword>
<feature type="transmembrane region" description="Helical" evidence="6">
    <location>
        <begin position="127"/>
        <end position="147"/>
    </location>
</feature>
<evidence type="ECO:0000256" key="6">
    <source>
        <dbReference type="SAM" id="Phobius"/>
    </source>
</evidence>
<dbReference type="STRING" id="224013.ACX27_04055"/>
<dbReference type="EMBL" id="CP012036">
    <property type="protein sequence ID" value="ALF52211.1"/>
    <property type="molecule type" value="Genomic_DNA"/>
</dbReference>
<accession>A0A0M4TI89</accession>
<sequence>MIKSWMIIGGVAILVALGANLIQPSDRKWFKRLQRPRWLTFEAAIPVIWSVIFICGAWSAYIVWETNPGTTSTWLLMSLYLILEIAIVAYTPVMFRLRSLQAGTIIGGTGFIIGLILILAVLPVSSWAALLLVPFLLWSPIGTYTTWQMQSLNPQDA</sequence>
<feature type="transmembrane region" description="Helical" evidence="6">
    <location>
        <begin position="6"/>
        <end position="22"/>
    </location>
</feature>
<reference evidence="7 8" key="2">
    <citation type="journal article" date="2016" name="Genome Announc.">
        <title>Draft Genome Sequence of the N2-Fixing Cyanobacterium Nostoc piscinale CENA21, Isolated from the Brazilian Amazon Floodplain.</title>
        <authorList>
            <person name="Leao T."/>
            <person name="Guimaraes P.I."/>
            <person name="de Melo A.G."/>
            <person name="Ramos R.T."/>
            <person name="Leao P.N."/>
            <person name="Silva A."/>
            <person name="Fiore M.F."/>
            <person name="Schneider M.P."/>
        </authorList>
    </citation>
    <scope>NUCLEOTIDE SEQUENCE [LARGE SCALE GENOMIC DNA]</scope>
    <source>
        <strain evidence="7 8">CENA21</strain>
    </source>
</reference>
<dbReference type="KEGG" id="npz:ACX27_04055"/>
<comment type="similarity">
    <text evidence="2">Belongs to the TspO/BZRP family.</text>
</comment>
<protein>
    <submittedName>
        <fullName evidence="7">TspO/MBR-like protein</fullName>
    </submittedName>
</protein>
<evidence type="ECO:0000256" key="1">
    <source>
        <dbReference type="ARBA" id="ARBA00004141"/>
    </source>
</evidence>
<dbReference type="Gene3D" id="1.20.1260.100">
    <property type="entry name" value="TspO/MBR protein"/>
    <property type="match status" value="1"/>
</dbReference>
<feature type="transmembrane region" description="Helical" evidence="6">
    <location>
        <begin position="43"/>
        <end position="62"/>
    </location>
</feature>
<dbReference type="RefSeq" id="WP_062288762.1">
    <property type="nucleotide sequence ID" value="NZ_CP012036.1"/>
</dbReference>
<dbReference type="Pfam" id="PF03073">
    <property type="entry name" value="TspO_MBR"/>
    <property type="match status" value="1"/>
</dbReference>
<dbReference type="InterPro" id="IPR038330">
    <property type="entry name" value="TspO/MBR-related_sf"/>
</dbReference>
<keyword evidence="8" id="KW-1185">Reference proteome</keyword>
<feature type="transmembrane region" description="Helical" evidence="6">
    <location>
        <begin position="102"/>
        <end position="121"/>
    </location>
</feature>
<evidence type="ECO:0000256" key="3">
    <source>
        <dbReference type="ARBA" id="ARBA00022692"/>
    </source>
</evidence>
<evidence type="ECO:0000256" key="5">
    <source>
        <dbReference type="ARBA" id="ARBA00023136"/>
    </source>
</evidence>
<name>A0A0M4TI89_9NOSO</name>
<dbReference type="GO" id="GO:0033013">
    <property type="term" value="P:tetrapyrrole metabolic process"/>
    <property type="evidence" value="ECO:0007669"/>
    <property type="project" value="UniProtKB-ARBA"/>
</dbReference>